<gene>
    <name evidence="3" type="ORF">D8780_01740</name>
</gene>
<feature type="signal peptide" evidence="2">
    <location>
        <begin position="1"/>
        <end position="24"/>
    </location>
</feature>
<evidence type="ECO:0000256" key="2">
    <source>
        <dbReference type="SAM" id="SignalP"/>
    </source>
</evidence>
<dbReference type="RefSeq" id="WP_121644094.1">
    <property type="nucleotide sequence ID" value="NZ_RCWN01000001.1"/>
</dbReference>
<protein>
    <recommendedName>
        <fullName evidence="5">PepSY domain-containing protein</fullName>
    </recommendedName>
</protein>
<sequence>MKRLLLPATLSLAGAVTLAMPLHAAPPSDAMPISDIAAALEKVPGYLYLRDLSWDEESGGWNAVYHVTNGMDKRVRIDARTGAISEDGDAFPPDEDDDGSSDAPSAPTVDQDEMPVPEGRDGEAPATTPEAATGDDTVIPTPNGMDE</sequence>
<name>A0A3L7J925_9HYPH</name>
<feature type="compositionally biased region" description="Acidic residues" evidence="1">
    <location>
        <begin position="86"/>
        <end position="100"/>
    </location>
</feature>
<organism evidence="3 4">
    <name type="scientific">Notoacmeibacter ruber</name>
    <dbReference type="NCBI Taxonomy" id="2670375"/>
    <lineage>
        <taxon>Bacteria</taxon>
        <taxon>Pseudomonadati</taxon>
        <taxon>Pseudomonadota</taxon>
        <taxon>Alphaproteobacteria</taxon>
        <taxon>Hyphomicrobiales</taxon>
        <taxon>Notoacmeibacteraceae</taxon>
        <taxon>Notoacmeibacter</taxon>
    </lineage>
</organism>
<feature type="compositionally biased region" description="Low complexity" evidence="1">
    <location>
        <begin position="124"/>
        <end position="137"/>
    </location>
</feature>
<dbReference type="AlphaFoldDB" id="A0A3L7J925"/>
<keyword evidence="2" id="KW-0732">Signal</keyword>
<dbReference type="Proteomes" id="UP000281094">
    <property type="component" value="Unassembled WGS sequence"/>
</dbReference>
<evidence type="ECO:0000313" key="4">
    <source>
        <dbReference type="Proteomes" id="UP000281094"/>
    </source>
</evidence>
<dbReference type="EMBL" id="RCWN01000001">
    <property type="protein sequence ID" value="RLQ87126.1"/>
    <property type="molecule type" value="Genomic_DNA"/>
</dbReference>
<evidence type="ECO:0000313" key="3">
    <source>
        <dbReference type="EMBL" id="RLQ87126.1"/>
    </source>
</evidence>
<proteinExistence type="predicted"/>
<evidence type="ECO:0000256" key="1">
    <source>
        <dbReference type="SAM" id="MobiDB-lite"/>
    </source>
</evidence>
<evidence type="ECO:0008006" key="5">
    <source>
        <dbReference type="Google" id="ProtNLM"/>
    </source>
</evidence>
<accession>A0A3L7J925</accession>
<feature type="chain" id="PRO_5017978066" description="PepSY domain-containing protein" evidence="2">
    <location>
        <begin position="25"/>
        <end position="147"/>
    </location>
</feature>
<keyword evidence="4" id="KW-1185">Reference proteome</keyword>
<comment type="caution">
    <text evidence="3">The sequence shown here is derived from an EMBL/GenBank/DDBJ whole genome shotgun (WGS) entry which is preliminary data.</text>
</comment>
<reference evidence="3 4" key="1">
    <citation type="submission" date="2018-10" db="EMBL/GenBank/DDBJ databases">
        <title>Notoacmeibacter sp. M2BS9Y-3-1, whole genome shotgun sequence.</title>
        <authorList>
            <person name="Tuo L."/>
        </authorList>
    </citation>
    <scope>NUCLEOTIDE SEQUENCE [LARGE SCALE GENOMIC DNA]</scope>
    <source>
        <strain evidence="3 4">M2BS9Y-3-1</strain>
    </source>
</reference>
<feature type="region of interest" description="Disordered" evidence="1">
    <location>
        <begin position="79"/>
        <end position="147"/>
    </location>
</feature>